<gene>
    <name evidence="3" type="ORF">SAMN02910265_01693</name>
</gene>
<feature type="transmembrane region" description="Helical" evidence="1">
    <location>
        <begin position="100"/>
        <end position="122"/>
    </location>
</feature>
<keyword evidence="1" id="KW-1133">Transmembrane helix</keyword>
<proteinExistence type="predicted"/>
<dbReference type="AlphaFoldDB" id="A0A1H6JIZ2"/>
<dbReference type="Proteomes" id="UP000183190">
    <property type="component" value="Unassembled WGS sequence"/>
</dbReference>
<sequence length="172" mass="19571">MNLKRIAASAASLVVLFGMYGFAGYDDAEIREPFTAYADEYDNDDYDEEYDFDFVDEYDYDLEDEDIDEIELNDADENDIGINADVSENSSVPRKRRHNVVSSFVISLIIGLVSALIVVSIMKSSMRSVHKKTGATDYRKENSFKLEKNTDTFLYKRVEKTAIPKTNPTNSK</sequence>
<evidence type="ECO:0000313" key="3">
    <source>
        <dbReference type="EMBL" id="SEH60791.1"/>
    </source>
</evidence>
<accession>A0A1H6JIZ2</accession>
<protein>
    <submittedName>
        <fullName evidence="3">Uncharacterized protein</fullName>
    </submittedName>
</protein>
<dbReference type="OrthoDB" id="1829047at2"/>
<feature type="signal peptide" evidence="2">
    <location>
        <begin position="1"/>
        <end position="23"/>
    </location>
</feature>
<evidence type="ECO:0000256" key="1">
    <source>
        <dbReference type="SAM" id="Phobius"/>
    </source>
</evidence>
<name>A0A1H6JIZ2_RUMFL</name>
<reference evidence="3 4" key="1">
    <citation type="submission" date="2016-10" db="EMBL/GenBank/DDBJ databases">
        <authorList>
            <person name="de Groot N.N."/>
        </authorList>
    </citation>
    <scope>NUCLEOTIDE SEQUENCE [LARGE SCALE GENOMIC DNA]</scope>
    <source>
        <strain evidence="3 4">YAD2003</strain>
    </source>
</reference>
<dbReference type="EMBL" id="FNWV01000005">
    <property type="protein sequence ID" value="SEH60791.1"/>
    <property type="molecule type" value="Genomic_DNA"/>
</dbReference>
<feature type="chain" id="PRO_5039419005" evidence="2">
    <location>
        <begin position="24"/>
        <end position="172"/>
    </location>
</feature>
<keyword evidence="2" id="KW-0732">Signal</keyword>
<keyword evidence="1" id="KW-0812">Transmembrane</keyword>
<evidence type="ECO:0000256" key="2">
    <source>
        <dbReference type="SAM" id="SignalP"/>
    </source>
</evidence>
<dbReference type="RefSeq" id="WP_074716396.1">
    <property type="nucleotide sequence ID" value="NZ_FNWV01000005.1"/>
</dbReference>
<evidence type="ECO:0000313" key="4">
    <source>
        <dbReference type="Proteomes" id="UP000183190"/>
    </source>
</evidence>
<keyword evidence="1" id="KW-0472">Membrane</keyword>
<organism evidence="3 4">
    <name type="scientific">Ruminococcus flavefaciens</name>
    <dbReference type="NCBI Taxonomy" id="1265"/>
    <lineage>
        <taxon>Bacteria</taxon>
        <taxon>Bacillati</taxon>
        <taxon>Bacillota</taxon>
        <taxon>Clostridia</taxon>
        <taxon>Eubacteriales</taxon>
        <taxon>Oscillospiraceae</taxon>
        <taxon>Ruminococcus</taxon>
    </lineage>
</organism>